<evidence type="ECO:0000313" key="3">
    <source>
        <dbReference type="EMBL" id="CDZ98092.1"/>
    </source>
</evidence>
<comment type="similarity">
    <text evidence="1">Belongs to the actin family.</text>
</comment>
<dbReference type="AlphaFoldDB" id="A0A0F7SMC0"/>
<feature type="region of interest" description="Disordered" evidence="2">
    <location>
        <begin position="327"/>
        <end position="346"/>
    </location>
</feature>
<evidence type="ECO:0000256" key="1">
    <source>
        <dbReference type="RuleBase" id="RU000487"/>
    </source>
</evidence>
<dbReference type="Gene3D" id="3.30.420.40">
    <property type="match status" value="3"/>
</dbReference>
<dbReference type="SUPFAM" id="SSF53067">
    <property type="entry name" value="Actin-like ATPase domain"/>
    <property type="match status" value="2"/>
</dbReference>
<dbReference type="InterPro" id="IPR043129">
    <property type="entry name" value="ATPase_NBD"/>
</dbReference>
<dbReference type="PANTHER" id="PTHR11937">
    <property type="entry name" value="ACTIN"/>
    <property type="match status" value="1"/>
</dbReference>
<reference evidence="3" key="1">
    <citation type="submission" date="2014-08" db="EMBL/GenBank/DDBJ databases">
        <authorList>
            <person name="Sharma Rahul"/>
            <person name="Thines Marco"/>
        </authorList>
    </citation>
    <scope>NUCLEOTIDE SEQUENCE</scope>
</reference>
<dbReference type="Pfam" id="PF00022">
    <property type="entry name" value="Actin"/>
    <property type="match status" value="1"/>
</dbReference>
<evidence type="ECO:0000256" key="2">
    <source>
        <dbReference type="SAM" id="MobiDB-lite"/>
    </source>
</evidence>
<proteinExistence type="inferred from homology"/>
<dbReference type="Gene3D" id="3.90.640.10">
    <property type="entry name" value="Actin, Chain A, domain 4"/>
    <property type="match status" value="1"/>
</dbReference>
<accession>A0A0F7SMC0</accession>
<name>A0A0F7SMC0_PHARH</name>
<dbReference type="EMBL" id="LN483273">
    <property type="protein sequence ID" value="CDZ98092.1"/>
    <property type="molecule type" value="Genomic_DNA"/>
</dbReference>
<sequence>MSPGPSTPVASPIVVRTSHVPSPSYQIHIRDHKRHSLYGTDDRIVLDPGSRIWKVGFSAEHRPRACFWSGQQPTGEVPSTEAIWEVEFESVGKKDRFGEVDDWDVEHQIRDQDNAPNRQEEGLRELGESIVERRIGDRLREVFSNHLMTDPKSRRMIIAENPLLPTRIKEMLARSLFEDFQVPSISFVPPHLLALLAVGRTSGLVIDVGNLEIVALPIQLSRPLYTHLRSSSLASAHIRRTLALLLLHFGQYIPPISTLSQGSSSRMVRTPRLRLTPSILRRKGLLERVLSEGCFVGRLDREVRNPQLDEEAENSRMDTDEITETQELLPQEDPEGQKTDNGYAPPPLPRSLRMLHNRYANSSNVKTLFVPIPTLPGEGIASGTLVIPGWIRERVVEELFSYRKTGENHGEVEEERGVVDVILECLMKLPIDLRIPMASSILLTGGTPMLPNFIPRLRSTLLAALEPPPSINPSSLTESQPNSRPGSYAYIRRPMHPYASVISLRQHISIINNASLVSSSSSSSSAILQTSVALDSTPAQHMISSPDFSPSLLAWIGGSLTGCLKISAKREIGREKWDEGREGRRKIWKEAGLLKRDRGDEDRIESEDEDDYDEVKAEAEWKSSFGRKGGVEVLGDWTRVVYGTDR</sequence>
<dbReference type="InterPro" id="IPR004000">
    <property type="entry name" value="Actin"/>
</dbReference>
<protein>
    <submittedName>
        <fullName evidence="3">Actin and related proteins</fullName>
    </submittedName>
</protein>
<organism evidence="3">
    <name type="scientific">Phaffia rhodozyma</name>
    <name type="common">Yeast</name>
    <name type="synonym">Xanthophyllomyces dendrorhous</name>
    <dbReference type="NCBI Taxonomy" id="264483"/>
    <lineage>
        <taxon>Eukaryota</taxon>
        <taxon>Fungi</taxon>
        <taxon>Dikarya</taxon>
        <taxon>Basidiomycota</taxon>
        <taxon>Agaricomycotina</taxon>
        <taxon>Tremellomycetes</taxon>
        <taxon>Cystofilobasidiales</taxon>
        <taxon>Mrakiaceae</taxon>
        <taxon>Phaffia</taxon>
    </lineage>
</organism>
<dbReference type="SMART" id="SM00268">
    <property type="entry name" value="ACTIN"/>
    <property type="match status" value="1"/>
</dbReference>